<dbReference type="EMBL" id="CP121689">
    <property type="protein sequence ID" value="WZL76765.1"/>
    <property type="molecule type" value="Genomic_DNA"/>
</dbReference>
<evidence type="ECO:0000313" key="1">
    <source>
        <dbReference type="EMBL" id="WZL76765.1"/>
    </source>
</evidence>
<dbReference type="RefSeq" id="WP_369018929.1">
    <property type="nucleotide sequence ID" value="NZ_CP121689.1"/>
</dbReference>
<organism evidence="1 2">
    <name type="scientific">Thermatribacter velox</name>
    <dbReference type="NCBI Taxonomy" id="3039681"/>
    <lineage>
        <taxon>Bacteria</taxon>
        <taxon>Pseudomonadati</taxon>
        <taxon>Atribacterota</taxon>
        <taxon>Atribacteria</taxon>
        <taxon>Atribacterales</taxon>
        <taxon>Thermatribacteraceae</taxon>
        <taxon>Thermatribacter</taxon>
    </lineage>
</organism>
<reference evidence="1 2" key="1">
    <citation type="submission" date="2023-03" db="EMBL/GenBank/DDBJ databases">
        <title>Novel Species.</title>
        <authorList>
            <person name="Ma S."/>
        </authorList>
    </citation>
    <scope>NUCLEOTIDE SEQUENCE [LARGE SCALE GENOMIC DNA]</scope>
    <source>
        <strain evidence="1 2">B11</strain>
    </source>
</reference>
<sequence>MPTQIFRNEDVQKIIVEIPENHKHIRTTIVLSNGIELVFQEATIANLVRAFLTLKTHPFSTKITLVGRKVSGQKEGYAGWQLLEIDQSPEGEKQKP</sequence>
<dbReference type="Proteomes" id="UP001461341">
    <property type="component" value="Chromosome"/>
</dbReference>
<proteinExistence type="predicted"/>
<gene>
    <name evidence="1" type="ORF">QBE54_03270</name>
</gene>
<accession>A0ABZ2YGA6</accession>
<evidence type="ECO:0000313" key="2">
    <source>
        <dbReference type="Proteomes" id="UP001461341"/>
    </source>
</evidence>
<protein>
    <submittedName>
        <fullName evidence="1">Uncharacterized protein</fullName>
    </submittedName>
</protein>
<keyword evidence="2" id="KW-1185">Reference proteome</keyword>
<name>A0ABZ2YGA6_9BACT</name>